<dbReference type="EMBL" id="CP036275">
    <property type="protein sequence ID" value="QDU40784.1"/>
    <property type="molecule type" value="Genomic_DNA"/>
</dbReference>
<dbReference type="GO" id="GO:0019346">
    <property type="term" value="P:transsulfuration"/>
    <property type="evidence" value="ECO:0007669"/>
    <property type="project" value="InterPro"/>
</dbReference>
<dbReference type="GO" id="GO:0003962">
    <property type="term" value="F:cystathionine gamma-synthase activity"/>
    <property type="evidence" value="ECO:0007669"/>
    <property type="project" value="TreeGrafter"/>
</dbReference>
<comment type="similarity">
    <text evidence="2 5">Belongs to the trans-sulfuration enzymes family.</text>
</comment>
<dbReference type="GO" id="GO:0005737">
    <property type="term" value="C:cytoplasm"/>
    <property type="evidence" value="ECO:0007669"/>
    <property type="project" value="TreeGrafter"/>
</dbReference>
<reference evidence="6 7" key="1">
    <citation type="submission" date="2019-02" db="EMBL/GenBank/DDBJ databases">
        <title>Deep-cultivation of Planctomycetes and their phenomic and genomic characterization uncovers novel biology.</title>
        <authorList>
            <person name="Wiegand S."/>
            <person name="Jogler M."/>
            <person name="Boedeker C."/>
            <person name="Pinto D."/>
            <person name="Vollmers J."/>
            <person name="Rivas-Marin E."/>
            <person name="Kohn T."/>
            <person name="Peeters S.H."/>
            <person name="Heuer A."/>
            <person name="Rast P."/>
            <person name="Oberbeckmann S."/>
            <person name="Bunk B."/>
            <person name="Jeske O."/>
            <person name="Meyerdierks A."/>
            <person name="Storesund J.E."/>
            <person name="Kallscheuer N."/>
            <person name="Luecker S."/>
            <person name="Lage O.M."/>
            <person name="Pohl T."/>
            <person name="Merkel B.J."/>
            <person name="Hornburger P."/>
            <person name="Mueller R.-W."/>
            <person name="Bruemmer F."/>
            <person name="Labrenz M."/>
            <person name="Spormann A.M."/>
            <person name="Op den Camp H."/>
            <person name="Overmann J."/>
            <person name="Amann R."/>
            <person name="Jetten M.S.M."/>
            <person name="Mascher T."/>
            <person name="Medema M.H."/>
            <person name="Devos D.P."/>
            <person name="Kaster A.-K."/>
            <person name="Ovreas L."/>
            <person name="Rohde M."/>
            <person name="Galperin M.Y."/>
            <person name="Jogler C."/>
        </authorList>
    </citation>
    <scope>NUCLEOTIDE SEQUENCE [LARGE SCALE GENOMIC DNA]</scope>
    <source>
        <strain evidence="6 7">Mal4</strain>
    </source>
</reference>
<accession>A0A517ZE94</accession>
<evidence type="ECO:0000256" key="3">
    <source>
        <dbReference type="ARBA" id="ARBA00022898"/>
    </source>
</evidence>
<keyword evidence="6" id="KW-0456">Lyase</keyword>
<sequence length="379" mass="41470">MQFQTRCVHVGVNKDTAYNSCITPIYPSSTFYWDDLNTHKGYDYTRSGNPTRKALEENLAALEGGIDCKATCTGMAAITTAMHLFRPGDHIIAGHDIYGGTYRLFADVMTSQGYRFSFVNMGDPENVRAALTPETKGIWIESPSNPLLNVVDIAAITEIARSAGAVSVADNTFLSPYLQRPFELGVDVVVHSTTKYLNGHSDVVGGCVVTRHEEHAERIGYIVNAMGLGCSPFDAWLVLRGVKTLGPRVEAHQRGAMALARMLDEHPAVDRVYYPGLESHPGHELAKRQQDGFGAMLSFDVKGGRPDAERVFSRLKLFSLAESLGGVESLVEYPETMSHASMTLEARREAGISERTIRVSVGIESPEDLVADMRQALEG</sequence>
<proteinExistence type="inferred from homology"/>
<dbReference type="PANTHER" id="PTHR11808:SF75">
    <property type="entry name" value="CYSTATHIONINE GAMMA-SYNTHASE"/>
    <property type="match status" value="1"/>
</dbReference>
<dbReference type="OrthoDB" id="9780685at2"/>
<protein>
    <submittedName>
        <fullName evidence="6">Cystathionine beta-lyase</fullName>
        <ecNumber evidence="6">4.4.1.8</ecNumber>
    </submittedName>
</protein>
<evidence type="ECO:0000313" key="6">
    <source>
        <dbReference type="EMBL" id="QDU40784.1"/>
    </source>
</evidence>
<dbReference type="Gene3D" id="3.40.640.10">
    <property type="entry name" value="Type I PLP-dependent aspartate aminotransferase-like (Major domain)"/>
    <property type="match status" value="1"/>
</dbReference>
<organism evidence="6 7">
    <name type="scientific">Maioricimonas rarisocia</name>
    <dbReference type="NCBI Taxonomy" id="2528026"/>
    <lineage>
        <taxon>Bacteria</taxon>
        <taxon>Pseudomonadati</taxon>
        <taxon>Planctomycetota</taxon>
        <taxon>Planctomycetia</taxon>
        <taxon>Planctomycetales</taxon>
        <taxon>Planctomycetaceae</taxon>
        <taxon>Maioricimonas</taxon>
    </lineage>
</organism>
<dbReference type="PIRSF" id="PIRSF001434">
    <property type="entry name" value="CGS"/>
    <property type="match status" value="1"/>
</dbReference>
<dbReference type="PROSITE" id="PS00868">
    <property type="entry name" value="CYS_MET_METAB_PP"/>
    <property type="match status" value="1"/>
</dbReference>
<evidence type="ECO:0000313" key="7">
    <source>
        <dbReference type="Proteomes" id="UP000320496"/>
    </source>
</evidence>
<dbReference type="RefSeq" id="WP_145372046.1">
    <property type="nucleotide sequence ID" value="NZ_CP036275.1"/>
</dbReference>
<dbReference type="GO" id="GO:0004123">
    <property type="term" value="F:cystathionine gamma-lyase activity"/>
    <property type="evidence" value="ECO:0007669"/>
    <property type="project" value="TreeGrafter"/>
</dbReference>
<dbReference type="CDD" id="cd00614">
    <property type="entry name" value="CGS_like"/>
    <property type="match status" value="1"/>
</dbReference>
<dbReference type="SUPFAM" id="SSF53383">
    <property type="entry name" value="PLP-dependent transferases"/>
    <property type="match status" value="1"/>
</dbReference>
<evidence type="ECO:0000256" key="5">
    <source>
        <dbReference type="RuleBase" id="RU362118"/>
    </source>
</evidence>
<evidence type="ECO:0000256" key="2">
    <source>
        <dbReference type="ARBA" id="ARBA00009077"/>
    </source>
</evidence>
<dbReference type="KEGG" id="mri:Mal4_51440"/>
<evidence type="ECO:0000256" key="1">
    <source>
        <dbReference type="ARBA" id="ARBA00001933"/>
    </source>
</evidence>
<dbReference type="Pfam" id="PF01053">
    <property type="entry name" value="Cys_Met_Meta_PP"/>
    <property type="match status" value="1"/>
</dbReference>
<dbReference type="AlphaFoldDB" id="A0A517ZE94"/>
<dbReference type="Proteomes" id="UP000320496">
    <property type="component" value="Chromosome"/>
</dbReference>
<dbReference type="PANTHER" id="PTHR11808">
    <property type="entry name" value="TRANS-SULFURATION ENZYME FAMILY MEMBER"/>
    <property type="match status" value="1"/>
</dbReference>
<dbReference type="GO" id="GO:0030170">
    <property type="term" value="F:pyridoxal phosphate binding"/>
    <property type="evidence" value="ECO:0007669"/>
    <property type="project" value="InterPro"/>
</dbReference>
<dbReference type="FunFam" id="3.40.640.10:FF:000009">
    <property type="entry name" value="Cystathionine gamma-synthase homolog"/>
    <property type="match status" value="1"/>
</dbReference>
<keyword evidence="3 4" id="KW-0663">Pyridoxal phosphate</keyword>
<keyword evidence="7" id="KW-1185">Reference proteome</keyword>
<feature type="modified residue" description="N6-(pyridoxal phosphate)lysine" evidence="4">
    <location>
        <position position="195"/>
    </location>
</feature>
<dbReference type="InterPro" id="IPR015424">
    <property type="entry name" value="PyrdxlP-dep_Trfase"/>
</dbReference>
<dbReference type="FunFam" id="3.90.1150.10:FF:000008">
    <property type="entry name" value="Cystathionine gamma-synthase"/>
    <property type="match status" value="1"/>
</dbReference>
<dbReference type="InterPro" id="IPR015422">
    <property type="entry name" value="PyrdxlP-dep_Trfase_small"/>
</dbReference>
<comment type="cofactor">
    <cofactor evidence="1 5">
        <name>pyridoxal 5'-phosphate</name>
        <dbReference type="ChEBI" id="CHEBI:597326"/>
    </cofactor>
</comment>
<name>A0A517ZE94_9PLAN</name>
<gene>
    <name evidence="6" type="primary">metC</name>
    <name evidence="6" type="ORF">Mal4_51440</name>
</gene>
<dbReference type="InterPro" id="IPR015421">
    <property type="entry name" value="PyrdxlP-dep_Trfase_major"/>
</dbReference>
<dbReference type="InterPro" id="IPR054542">
    <property type="entry name" value="Cys_met_metab_PP"/>
</dbReference>
<dbReference type="Gene3D" id="3.90.1150.10">
    <property type="entry name" value="Aspartate Aminotransferase, domain 1"/>
    <property type="match status" value="1"/>
</dbReference>
<dbReference type="EC" id="4.4.1.8" evidence="6"/>
<dbReference type="GO" id="GO:0019343">
    <property type="term" value="P:cysteine biosynthetic process via cystathionine"/>
    <property type="evidence" value="ECO:0007669"/>
    <property type="project" value="TreeGrafter"/>
</dbReference>
<dbReference type="InterPro" id="IPR000277">
    <property type="entry name" value="Cys/Met-Metab_PyrdxlP-dep_enz"/>
</dbReference>
<evidence type="ECO:0000256" key="4">
    <source>
        <dbReference type="PIRSR" id="PIRSR001434-2"/>
    </source>
</evidence>